<keyword evidence="5" id="KW-1185">Reference proteome</keyword>
<accession>A0AAV9FJB5</accession>
<dbReference type="InterPro" id="IPR002885">
    <property type="entry name" value="PPR_rpt"/>
</dbReference>
<gene>
    <name evidence="4" type="ORF">QJS10_CPA01g02821</name>
</gene>
<evidence type="ECO:0000313" key="5">
    <source>
        <dbReference type="Proteomes" id="UP001180020"/>
    </source>
</evidence>
<comment type="caution">
    <text evidence="4">The sequence shown here is derived from an EMBL/GenBank/DDBJ whole genome shotgun (WGS) entry which is preliminary data.</text>
</comment>
<dbReference type="Pfam" id="PF01535">
    <property type="entry name" value="PPR"/>
    <property type="match status" value="4"/>
</dbReference>
<dbReference type="Pfam" id="PF13041">
    <property type="entry name" value="PPR_2"/>
    <property type="match status" value="1"/>
</dbReference>
<dbReference type="InterPro" id="IPR011990">
    <property type="entry name" value="TPR-like_helical_dom_sf"/>
</dbReference>
<dbReference type="Proteomes" id="UP001180020">
    <property type="component" value="Unassembled WGS sequence"/>
</dbReference>
<evidence type="ECO:0000256" key="1">
    <source>
        <dbReference type="ARBA" id="ARBA00007626"/>
    </source>
</evidence>
<reference evidence="4" key="2">
    <citation type="submission" date="2023-06" db="EMBL/GenBank/DDBJ databases">
        <authorList>
            <person name="Ma L."/>
            <person name="Liu K.-W."/>
            <person name="Li Z."/>
            <person name="Hsiao Y.-Y."/>
            <person name="Qi Y."/>
            <person name="Fu T."/>
            <person name="Tang G."/>
            <person name="Zhang D."/>
            <person name="Sun W.-H."/>
            <person name="Liu D.-K."/>
            <person name="Li Y."/>
            <person name="Chen G.-Z."/>
            <person name="Liu X.-D."/>
            <person name="Liao X.-Y."/>
            <person name="Jiang Y.-T."/>
            <person name="Yu X."/>
            <person name="Hao Y."/>
            <person name="Huang J."/>
            <person name="Zhao X.-W."/>
            <person name="Ke S."/>
            <person name="Chen Y.-Y."/>
            <person name="Wu W.-L."/>
            <person name="Hsu J.-L."/>
            <person name="Lin Y.-F."/>
            <person name="Huang M.-D."/>
            <person name="Li C.-Y."/>
            <person name="Huang L."/>
            <person name="Wang Z.-W."/>
            <person name="Zhao X."/>
            <person name="Zhong W.-Y."/>
            <person name="Peng D.-H."/>
            <person name="Ahmad S."/>
            <person name="Lan S."/>
            <person name="Zhang J.-S."/>
            <person name="Tsai W.-C."/>
            <person name="Van De Peer Y."/>
            <person name="Liu Z.-J."/>
        </authorList>
    </citation>
    <scope>NUCLEOTIDE SEQUENCE</scope>
    <source>
        <strain evidence="4">CP</strain>
        <tissue evidence="4">Leaves</tissue>
    </source>
</reference>
<evidence type="ECO:0000313" key="4">
    <source>
        <dbReference type="EMBL" id="KAK1325274.1"/>
    </source>
</evidence>
<evidence type="ECO:0000256" key="3">
    <source>
        <dbReference type="PROSITE-ProRule" id="PRU00708"/>
    </source>
</evidence>
<reference evidence="4" key="1">
    <citation type="journal article" date="2023" name="Nat. Commun.">
        <title>Diploid and tetraploid genomes of Acorus and the evolution of monocots.</title>
        <authorList>
            <person name="Ma L."/>
            <person name="Liu K.W."/>
            <person name="Li Z."/>
            <person name="Hsiao Y.Y."/>
            <person name="Qi Y."/>
            <person name="Fu T."/>
            <person name="Tang G.D."/>
            <person name="Zhang D."/>
            <person name="Sun W.H."/>
            <person name="Liu D.K."/>
            <person name="Li Y."/>
            <person name="Chen G.Z."/>
            <person name="Liu X.D."/>
            <person name="Liao X.Y."/>
            <person name="Jiang Y.T."/>
            <person name="Yu X."/>
            <person name="Hao Y."/>
            <person name="Huang J."/>
            <person name="Zhao X.W."/>
            <person name="Ke S."/>
            <person name="Chen Y.Y."/>
            <person name="Wu W.L."/>
            <person name="Hsu J.L."/>
            <person name="Lin Y.F."/>
            <person name="Huang M.D."/>
            <person name="Li C.Y."/>
            <person name="Huang L."/>
            <person name="Wang Z.W."/>
            <person name="Zhao X."/>
            <person name="Zhong W.Y."/>
            <person name="Peng D.H."/>
            <person name="Ahmad S."/>
            <person name="Lan S."/>
            <person name="Zhang J.S."/>
            <person name="Tsai W.C."/>
            <person name="Van de Peer Y."/>
            <person name="Liu Z.J."/>
        </authorList>
    </citation>
    <scope>NUCLEOTIDE SEQUENCE</scope>
    <source>
        <strain evidence="4">CP</strain>
    </source>
</reference>
<protein>
    <submittedName>
        <fullName evidence="4">Pentatricopeptide repeat-containing protein</fullName>
    </submittedName>
</protein>
<name>A0AAV9FJB5_ACOCL</name>
<organism evidence="4 5">
    <name type="scientific">Acorus calamus</name>
    <name type="common">Sweet flag</name>
    <dbReference type="NCBI Taxonomy" id="4465"/>
    <lineage>
        <taxon>Eukaryota</taxon>
        <taxon>Viridiplantae</taxon>
        <taxon>Streptophyta</taxon>
        <taxon>Embryophyta</taxon>
        <taxon>Tracheophyta</taxon>
        <taxon>Spermatophyta</taxon>
        <taxon>Magnoliopsida</taxon>
        <taxon>Liliopsida</taxon>
        <taxon>Acoraceae</taxon>
        <taxon>Acorus</taxon>
    </lineage>
</organism>
<comment type="similarity">
    <text evidence="1">Belongs to the PPR family. P subfamily.</text>
</comment>
<dbReference type="SUPFAM" id="SSF48452">
    <property type="entry name" value="TPR-like"/>
    <property type="match status" value="1"/>
</dbReference>
<dbReference type="GO" id="GO:0005739">
    <property type="term" value="C:mitochondrion"/>
    <property type="evidence" value="ECO:0007669"/>
    <property type="project" value="TreeGrafter"/>
</dbReference>
<dbReference type="GO" id="GO:0003729">
    <property type="term" value="F:mRNA binding"/>
    <property type="evidence" value="ECO:0007669"/>
    <property type="project" value="UniProtKB-ARBA"/>
</dbReference>
<dbReference type="PROSITE" id="PS51375">
    <property type="entry name" value="PPR"/>
    <property type="match status" value="3"/>
</dbReference>
<feature type="repeat" description="PPR" evidence="3">
    <location>
        <begin position="257"/>
        <end position="287"/>
    </location>
</feature>
<dbReference type="PANTHER" id="PTHR45717">
    <property type="entry name" value="OS12G0527900 PROTEIN"/>
    <property type="match status" value="1"/>
</dbReference>
<keyword evidence="2" id="KW-0677">Repeat</keyword>
<dbReference type="FunFam" id="1.25.40.10:FF:000253">
    <property type="entry name" value="Pentatricopeptide repeat-containing protein"/>
    <property type="match status" value="1"/>
</dbReference>
<sequence>MKEEWGRSSSWDPVTLPQAEQMKSYGSPPLPIARTTPRHRLLGISHAPLFQVLRRPGRISCSSISQVHNYGTIDYERRPPFKWSLLYRKISMTDSPGGGGSSTDVLERWVAVGNKVTKWDLCRVVKELRKFRRFRLALEVYEWMTSKGRRFKFTSSDAAIQLDLIAKVHGVSRAEDHFSTLSDSLKDKRTHCSLLNAYCQAGMKDKSEAFIQVMKNKDYIEEALPYNALMTLYMNAKEYDKVKSTTLEMRESNISLDIYSYNILMTTYAAMGNMEEMEGVLEQLKADPRVNGNWGTYSTLCTMYIKLGHFEKAENCLKEAEKRITGRNRIAYHYLMTLYSSLNKKEEVYRIWNSYKSNFPVMVNKAYHSMISSLIRVGDIEGAEVMYEEWMSTKPNFDPRICNILMSSYIKEGQMEKAQEFLDHTIEKGGKPSPTTWEILADGHIRGKRIPEALSCMKEAASIKRSVDWRPRPETIASFLNFCEESSDIESKEMLLGLLRSAGCLDEEKYKSFETSRI</sequence>
<dbReference type="EMBL" id="JAUJYO010000001">
    <property type="protein sequence ID" value="KAK1325274.1"/>
    <property type="molecule type" value="Genomic_DNA"/>
</dbReference>
<proteinExistence type="inferred from homology"/>
<feature type="repeat" description="PPR" evidence="3">
    <location>
        <begin position="398"/>
        <end position="432"/>
    </location>
</feature>
<feature type="repeat" description="PPR" evidence="3">
    <location>
        <begin position="187"/>
        <end position="221"/>
    </location>
</feature>
<dbReference type="PANTHER" id="PTHR45717:SF3">
    <property type="entry name" value="OS04G0544400 PROTEIN"/>
    <property type="match status" value="1"/>
</dbReference>
<evidence type="ECO:0000256" key="2">
    <source>
        <dbReference type="ARBA" id="ARBA00022737"/>
    </source>
</evidence>
<dbReference type="Gene3D" id="1.25.40.10">
    <property type="entry name" value="Tetratricopeptide repeat domain"/>
    <property type="match status" value="2"/>
</dbReference>
<dbReference type="NCBIfam" id="TIGR00756">
    <property type="entry name" value="PPR"/>
    <property type="match status" value="3"/>
</dbReference>
<dbReference type="AlphaFoldDB" id="A0AAV9FJB5"/>
<dbReference type="FunFam" id="1.25.40.10:FF:000516">
    <property type="entry name" value="Pentatricopeptide repeat-containing protein"/>
    <property type="match status" value="1"/>
</dbReference>